<evidence type="ECO:0000313" key="4">
    <source>
        <dbReference type="EMBL" id="OBS17005.1"/>
    </source>
</evidence>
<dbReference type="STRING" id="36050.A0A1B8A970"/>
<protein>
    <recommendedName>
        <fullName evidence="3">NmrA-like domain-containing protein</fullName>
    </recommendedName>
</protein>
<proteinExistence type="predicted"/>
<organism evidence="4 5">
    <name type="scientific">Fusarium poae</name>
    <dbReference type="NCBI Taxonomy" id="36050"/>
    <lineage>
        <taxon>Eukaryota</taxon>
        <taxon>Fungi</taxon>
        <taxon>Dikarya</taxon>
        <taxon>Ascomycota</taxon>
        <taxon>Pezizomycotina</taxon>
        <taxon>Sordariomycetes</taxon>
        <taxon>Hypocreomycetidae</taxon>
        <taxon>Hypocreales</taxon>
        <taxon>Nectriaceae</taxon>
        <taxon>Fusarium</taxon>
    </lineage>
</organism>
<dbReference type="OMA" id="PMIHVKA"/>
<dbReference type="InterPro" id="IPR036291">
    <property type="entry name" value="NAD(P)-bd_dom_sf"/>
</dbReference>
<dbReference type="GO" id="GO:0016491">
    <property type="term" value="F:oxidoreductase activity"/>
    <property type="evidence" value="ECO:0007669"/>
    <property type="project" value="UniProtKB-KW"/>
</dbReference>
<dbReference type="InterPro" id="IPR051609">
    <property type="entry name" value="NmrA/Isoflavone_reductase-like"/>
</dbReference>
<dbReference type="PANTHER" id="PTHR47706">
    <property type="entry name" value="NMRA-LIKE FAMILY PROTEIN"/>
    <property type="match status" value="1"/>
</dbReference>
<dbReference type="InterPro" id="IPR008030">
    <property type="entry name" value="NmrA-like"/>
</dbReference>
<reference evidence="4 5" key="1">
    <citation type="submission" date="2016-06" db="EMBL/GenBank/DDBJ databases">
        <title>Living apart together: crosstalk between the core and supernumerary genomes in a fungal plant pathogen.</title>
        <authorList>
            <person name="Vanheule A."/>
            <person name="Audenaert K."/>
            <person name="Warris S."/>
            <person name="Van De Geest H."/>
            <person name="Schijlen E."/>
            <person name="Hofte M."/>
            <person name="De Saeger S."/>
            <person name="Haesaert G."/>
            <person name="Waalwijk C."/>
            <person name="Van Der Lee T."/>
        </authorList>
    </citation>
    <scope>NUCLEOTIDE SEQUENCE [LARGE SCALE GENOMIC DNA]</scope>
    <source>
        <strain evidence="4 5">2516</strain>
    </source>
</reference>
<feature type="domain" description="NmrA-like" evidence="3">
    <location>
        <begin position="3"/>
        <end position="224"/>
    </location>
</feature>
<evidence type="ECO:0000256" key="1">
    <source>
        <dbReference type="ARBA" id="ARBA00022857"/>
    </source>
</evidence>
<keyword evidence="1" id="KW-0521">NADP</keyword>
<evidence type="ECO:0000259" key="3">
    <source>
        <dbReference type="Pfam" id="PF05368"/>
    </source>
</evidence>
<dbReference type="Pfam" id="PF05368">
    <property type="entry name" value="NmrA"/>
    <property type="match status" value="1"/>
</dbReference>
<accession>A0A1B8A970</accession>
<dbReference type="EMBL" id="LYXU01000052">
    <property type="protein sequence ID" value="OBS17005.1"/>
    <property type="molecule type" value="Genomic_DNA"/>
</dbReference>
<evidence type="ECO:0000313" key="5">
    <source>
        <dbReference type="Proteomes" id="UP000091967"/>
    </source>
</evidence>
<dbReference type="PANTHER" id="PTHR47706:SF9">
    <property type="entry name" value="NMRA-LIKE DOMAIN-CONTAINING PROTEIN-RELATED"/>
    <property type="match status" value="1"/>
</dbReference>
<sequence length="316" mass="35915">MIVTIFGANGNLSIRITRLLLQKPNVSVRGYARNISKIPEDICNHQQYEAIQGEVTDKEKIRGAVHDADVVLCQYQGFDDVVLDGQKLLIDICEEEKVGRYFSSAFVGDIRGMKVGQHDRMDITLQIFKYLESKKLRSVHMMCGAFIETWLEYSGVIDLGTNTVSYWGTGDETWDLTSYDDSAAYTVEAILDESADGYLKFAADRVSPRGLAELYERVTGQKTKVICNGTLDDLYKHMQEQKKKYQGQSPWLYLPLFYTYYTTNGTMLMKDPLDNSRYPNIKPQILEEFIKTHDLTRPENLQAPISKSALVKALGN</sequence>
<comment type="caution">
    <text evidence="4">The sequence shown here is derived from an EMBL/GenBank/DDBJ whole genome shotgun (WGS) entry which is preliminary data.</text>
</comment>
<dbReference type="SUPFAM" id="SSF51735">
    <property type="entry name" value="NAD(P)-binding Rossmann-fold domains"/>
    <property type="match status" value="1"/>
</dbReference>
<dbReference type="Gene3D" id="3.40.50.720">
    <property type="entry name" value="NAD(P)-binding Rossmann-like Domain"/>
    <property type="match status" value="1"/>
</dbReference>
<keyword evidence="5" id="KW-1185">Reference proteome</keyword>
<dbReference type="AlphaFoldDB" id="A0A1B8A970"/>
<dbReference type="Proteomes" id="UP000091967">
    <property type="component" value="Unassembled WGS sequence"/>
</dbReference>
<name>A0A1B8A970_FUSPO</name>
<gene>
    <name evidence="4" type="ORF">FPOA_12463</name>
</gene>
<keyword evidence="2" id="KW-0560">Oxidoreductase</keyword>
<evidence type="ECO:0000256" key="2">
    <source>
        <dbReference type="ARBA" id="ARBA00023002"/>
    </source>
</evidence>